<keyword evidence="3" id="KW-1185">Reference proteome</keyword>
<evidence type="ECO:0000313" key="2">
    <source>
        <dbReference type="EMBL" id="MCB5364624.1"/>
    </source>
</evidence>
<gene>
    <name evidence="2" type="ORF">H0484_12785</name>
</gene>
<protein>
    <submittedName>
        <fullName evidence="2">Uncharacterized protein</fullName>
    </submittedName>
</protein>
<proteinExistence type="predicted"/>
<evidence type="ECO:0000313" key="3">
    <source>
        <dbReference type="Proteomes" id="UP000776983"/>
    </source>
</evidence>
<feature type="transmembrane region" description="Helical" evidence="1">
    <location>
        <begin position="79"/>
        <end position="100"/>
    </location>
</feature>
<keyword evidence="1" id="KW-0812">Transmembrane</keyword>
<evidence type="ECO:0000256" key="1">
    <source>
        <dbReference type="SAM" id="Phobius"/>
    </source>
</evidence>
<keyword evidence="1" id="KW-1133">Transmembrane helix</keyword>
<feature type="transmembrane region" description="Helical" evidence="1">
    <location>
        <begin position="20"/>
        <end position="47"/>
    </location>
</feature>
<name>A0ABS8CFP0_9BURK</name>
<dbReference type="EMBL" id="JACDXW010000007">
    <property type="protein sequence ID" value="MCB5364624.1"/>
    <property type="molecule type" value="Genomic_DNA"/>
</dbReference>
<reference evidence="2 3" key="1">
    <citation type="submission" date="2020-07" db="EMBL/GenBank/DDBJ databases">
        <title>Pusillimonas sp. nov., isolated from poultry manure in Taiwan.</title>
        <authorList>
            <person name="Lin S.-Y."/>
            <person name="Tang Y.-S."/>
            <person name="Young C.-C."/>
        </authorList>
    </citation>
    <scope>NUCLEOTIDE SEQUENCE [LARGE SCALE GENOMIC DNA]</scope>
    <source>
        <strain evidence="2 3">CC-YST705</strain>
    </source>
</reference>
<sequence>MRPTPKDATSASSLSALRGLVLRLTATSKIICAVVIIVVAMVAYHLLGSLLSFGKGLDYAALGGFSAQATELAKQYMPLFWWGLAIVIALAVLSILYRYACASHQSAKHRIVNADDFTQLTRQLSPEAREVLAWAWEDRRHPVTVGILQRTIQELRSGRSGKIHLANTHAQALAAPIDIAAPAPHIVRP</sequence>
<accession>A0ABS8CFP0</accession>
<keyword evidence="1" id="KW-0472">Membrane</keyword>
<dbReference type="Proteomes" id="UP000776983">
    <property type="component" value="Unassembled WGS sequence"/>
</dbReference>
<comment type="caution">
    <text evidence="2">The sequence shown here is derived from an EMBL/GenBank/DDBJ whole genome shotgun (WGS) entry which is preliminary data.</text>
</comment>
<organism evidence="2 3">
    <name type="scientific">Mesopusillimonas faecipullorum</name>
    <dbReference type="NCBI Taxonomy" id="2755040"/>
    <lineage>
        <taxon>Bacteria</taxon>
        <taxon>Pseudomonadati</taxon>
        <taxon>Pseudomonadota</taxon>
        <taxon>Betaproteobacteria</taxon>
        <taxon>Burkholderiales</taxon>
        <taxon>Alcaligenaceae</taxon>
        <taxon>Mesopusillimonas</taxon>
    </lineage>
</organism>
<dbReference type="RefSeq" id="WP_226955040.1">
    <property type="nucleotide sequence ID" value="NZ_JACDXW010000007.1"/>
</dbReference>